<dbReference type="OrthoDB" id="1933717at2759"/>
<dbReference type="InterPro" id="IPR051468">
    <property type="entry name" value="Fungal_SecMetab_SDRs"/>
</dbReference>
<accession>A0A9P4Y9M3</accession>
<dbReference type="GO" id="GO:0016491">
    <property type="term" value="F:oxidoreductase activity"/>
    <property type="evidence" value="ECO:0007669"/>
    <property type="project" value="TreeGrafter"/>
</dbReference>
<dbReference type="AlphaFoldDB" id="A0A9P4Y9M3"/>
<protein>
    <recommendedName>
        <fullName evidence="5">NAD(P)-binding protein</fullName>
    </recommendedName>
</protein>
<dbReference type="Pfam" id="PF00106">
    <property type="entry name" value="adh_short"/>
    <property type="match status" value="1"/>
</dbReference>
<evidence type="ECO:0000313" key="3">
    <source>
        <dbReference type="EMBL" id="KAF3768867.1"/>
    </source>
</evidence>
<sequence length="251" mass="26123">MASAKTVVLITGGEYSNSGIGLELASQLLAVPSKHVLLGSRSVEKGEAAVKNLQSRDLSGTVELLHLDIADAHSIEAAAQTVTDKHGRLDVLVNNAAVGWPEGSTAEQFSQAFQTNATGPFLLVEACIALLKASTHTPRIINVSSGGGSIRKRLDPTTSTNKLGMWGIPYCASKASLNLITAAQSAVYGAEGVKVFAYTPGFTVSGLGPHNNAESGARPTSEGAAPIVRILNGERDDEHGGFLSSDGQYPW</sequence>
<dbReference type="PANTHER" id="PTHR43544">
    <property type="entry name" value="SHORT-CHAIN DEHYDROGENASE/REDUCTASE"/>
    <property type="match status" value="1"/>
</dbReference>
<dbReference type="RefSeq" id="XP_040779828.1">
    <property type="nucleotide sequence ID" value="XM_040926425.1"/>
</dbReference>
<dbReference type="GO" id="GO:0019748">
    <property type="term" value="P:secondary metabolic process"/>
    <property type="evidence" value="ECO:0007669"/>
    <property type="project" value="TreeGrafter"/>
</dbReference>
<organism evidence="3 4">
    <name type="scientific">Cryphonectria parasitica (strain ATCC 38755 / EP155)</name>
    <dbReference type="NCBI Taxonomy" id="660469"/>
    <lineage>
        <taxon>Eukaryota</taxon>
        <taxon>Fungi</taxon>
        <taxon>Dikarya</taxon>
        <taxon>Ascomycota</taxon>
        <taxon>Pezizomycotina</taxon>
        <taxon>Sordariomycetes</taxon>
        <taxon>Sordariomycetidae</taxon>
        <taxon>Diaporthales</taxon>
        <taxon>Cryphonectriaceae</taxon>
        <taxon>Cryphonectria-Endothia species complex</taxon>
        <taxon>Cryphonectria</taxon>
    </lineage>
</organism>
<dbReference type="Gene3D" id="3.40.50.720">
    <property type="entry name" value="NAD(P)-binding Rossmann-like Domain"/>
    <property type="match status" value="1"/>
</dbReference>
<comment type="caution">
    <text evidence="3">The sequence shown here is derived from an EMBL/GenBank/DDBJ whole genome shotgun (WGS) entry which is preliminary data.</text>
</comment>
<evidence type="ECO:0000256" key="2">
    <source>
        <dbReference type="RuleBase" id="RU000363"/>
    </source>
</evidence>
<evidence type="ECO:0000313" key="4">
    <source>
        <dbReference type="Proteomes" id="UP000803844"/>
    </source>
</evidence>
<keyword evidence="4" id="KW-1185">Reference proteome</keyword>
<evidence type="ECO:0008006" key="5">
    <source>
        <dbReference type="Google" id="ProtNLM"/>
    </source>
</evidence>
<evidence type="ECO:0000256" key="1">
    <source>
        <dbReference type="ARBA" id="ARBA00006484"/>
    </source>
</evidence>
<dbReference type="PRINTS" id="PR00081">
    <property type="entry name" value="GDHRDH"/>
</dbReference>
<comment type="similarity">
    <text evidence="1 2">Belongs to the short-chain dehydrogenases/reductases (SDR) family.</text>
</comment>
<dbReference type="GO" id="GO:0005737">
    <property type="term" value="C:cytoplasm"/>
    <property type="evidence" value="ECO:0007669"/>
    <property type="project" value="TreeGrafter"/>
</dbReference>
<name>A0A9P4Y9M3_CRYP1</name>
<dbReference type="InterPro" id="IPR036291">
    <property type="entry name" value="NAD(P)-bd_dom_sf"/>
</dbReference>
<dbReference type="PANTHER" id="PTHR43544:SF32">
    <property type="entry name" value="CHAIN DEHYDROGENASE, PUTATIVE (AFU_ORTHOLOGUE AFUA_5G01530)-RELATED"/>
    <property type="match status" value="1"/>
</dbReference>
<reference evidence="3" key="1">
    <citation type="journal article" date="2020" name="Phytopathology">
        <title>Genome sequence of the chestnut blight fungus Cryphonectria parasitica EP155: A fundamental resource for an archetypical invasive plant pathogen.</title>
        <authorList>
            <person name="Crouch J.A."/>
            <person name="Dawe A."/>
            <person name="Aerts A."/>
            <person name="Barry K."/>
            <person name="Churchill A.C.L."/>
            <person name="Grimwood J."/>
            <person name="Hillman B."/>
            <person name="Milgroom M.G."/>
            <person name="Pangilinan J."/>
            <person name="Smith M."/>
            <person name="Salamov A."/>
            <person name="Schmutz J."/>
            <person name="Yadav J."/>
            <person name="Grigoriev I.V."/>
            <person name="Nuss D."/>
        </authorList>
    </citation>
    <scope>NUCLEOTIDE SEQUENCE</scope>
    <source>
        <strain evidence="3">EP155</strain>
    </source>
</reference>
<dbReference type="EMBL" id="MU032345">
    <property type="protein sequence ID" value="KAF3768867.1"/>
    <property type="molecule type" value="Genomic_DNA"/>
</dbReference>
<dbReference type="PRINTS" id="PR00080">
    <property type="entry name" value="SDRFAMILY"/>
</dbReference>
<dbReference type="SUPFAM" id="SSF51735">
    <property type="entry name" value="NAD(P)-binding Rossmann-fold domains"/>
    <property type="match status" value="1"/>
</dbReference>
<proteinExistence type="inferred from homology"/>
<gene>
    <name evidence="3" type="ORF">M406DRAFT_98787</name>
</gene>
<dbReference type="Proteomes" id="UP000803844">
    <property type="component" value="Unassembled WGS sequence"/>
</dbReference>
<dbReference type="InterPro" id="IPR002347">
    <property type="entry name" value="SDR_fam"/>
</dbReference>
<dbReference type="GeneID" id="63843554"/>